<protein>
    <submittedName>
        <fullName evidence="2">Uncharacterized protein</fullName>
    </submittedName>
</protein>
<name>A0ABD3N430_9STRA</name>
<feature type="compositionally biased region" description="Polar residues" evidence="1">
    <location>
        <begin position="42"/>
        <end position="55"/>
    </location>
</feature>
<dbReference type="AlphaFoldDB" id="A0ABD3N430"/>
<evidence type="ECO:0000313" key="3">
    <source>
        <dbReference type="Proteomes" id="UP001530293"/>
    </source>
</evidence>
<comment type="caution">
    <text evidence="2">The sequence shown here is derived from an EMBL/GenBank/DDBJ whole genome shotgun (WGS) entry which is preliminary data.</text>
</comment>
<evidence type="ECO:0000313" key="2">
    <source>
        <dbReference type="EMBL" id="KAL3770821.1"/>
    </source>
</evidence>
<proteinExistence type="predicted"/>
<dbReference type="Proteomes" id="UP001530293">
    <property type="component" value="Unassembled WGS sequence"/>
</dbReference>
<gene>
    <name evidence="2" type="ORF">ACHAWU_006380</name>
</gene>
<keyword evidence="3" id="KW-1185">Reference proteome</keyword>
<evidence type="ECO:0000256" key="1">
    <source>
        <dbReference type="SAM" id="MobiDB-lite"/>
    </source>
</evidence>
<feature type="region of interest" description="Disordered" evidence="1">
    <location>
        <begin position="42"/>
        <end position="67"/>
    </location>
</feature>
<reference evidence="2 3" key="1">
    <citation type="submission" date="2024-10" db="EMBL/GenBank/DDBJ databases">
        <title>Updated reference genomes for cyclostephanoid diatoms.</title>
        <authorList>
            <person name="Roberts W.R."/>
            <person name="Alverson A.J."/>
        </authorList>
    </citation>
    <scope>NUCLEOTIDE SEQUENCE [LARGE SCALE GENOMIC DNA]</scope>
    <source>
        <strain evidence="2 3">AJA232-27</strain>
    </source>
</reference>
<dbReference type="EMBL" id="JALLBG020000035">
    <property type="protein sequence ID" value="KAL3770821.1"/>
    <property type="molecule type" value="Genomic_DNA"/>
</dbReference>
<accession>A0ABD3N430</accession>
<organism evidence="2 3">
    <name type="scientific">Discostella pseudostelligera</name>
    <dbReference type="NCBI Taxonomy" id="259834"/>
    <lineage>
        <taxon>Eukaryota</taxon>
        <taxon>Sar</taxon>
        <taxon>Stramenopiles</taxon>
        <taxon>Ochrophyta</taxon>
        <taxon>Bacillariophyta</taxon>
        <taxon>Coscinodiscophyceae</taxon>
        <taxon>Thalassiosirophycidae</taxon>
        <taxon>Stephanodiscales</taxon>
        <taxon>Stephanodiscaceae</taxon>
        <taxon>Discostella</taxon>
    </lineage>
</organism>
<sequence>MTTITVATPGSVDLLSKSNSISDLTEMTDLPSDNDSVCEDIASTTSLDDSNSNRVQQHEDDGAAGNQRRVRFSNVYTREFDVIIEEEGSSRPSYKSLDSTISTFTDTESDIETHISEKTQRKKDKYVQMIQYQINRVEKEKKQQQQQEQLNLDKKKGFRSRVLKPMWKGFLEAASRSPMVMPIPGPGY</sequence>